<feature type="domain" description="Urease accessory protein UreH-like transmembrane" evidence="2">
    <location>
        <begin position="14"/>
        <end position="206"/>
    </location>
</feature>
<proteinExistence type="predicted"/>
<feature type="transmembrane region" description="Helical" evidence="1">
    <location>
        <begin position="197"/>
        <end position="216"/>
    </location>
</feature>
<evidence type="ECO:0000256" key="1">
    <source>
        <dbReference type="SAM" id="Phobius"/>
    </source>
</evidence>
<protein>
    <recommendedName>
        <fullName evidence="2">Urease accessory protein UreH-like transmembrane domain-containing protein</fullName>
    </recommendedName>
</protein>
<gene>
    <name evidence="3" type="ORF">Verru16b_00339</name>
</gene>
<dbReference type="PANTHER" id="PTHR42208">
    <property type="entry name" value="HEAVY METAL TRANSPORTER-RELATED"/>
    <property type="match status" value="1"/>
</dbReference>
<keyword evidence="1" id="KW-1133">Transmembrane helix</keyword>
<feature type="transmembrane region" description="Helical" evidence="1">
    <location>
        <begin position="86"/>
        <end position="102"/>
    </location>
</feature>
<sequence>MTAELAGITGPGSALLAGLVTSLHCAGMCGPLACSLMPARRDEADPHTVATVYHLSRLAGYTLLGALVGGIGRVPLSFIGEGAMRYLPWLLVLFFVAVAVRFDQRLPKLPLLGRAYGAVSARLRGGSRLRAAGLLGIATPLLPCGPLYFLLSLALLSGSAARGAETLLAFGLGTVPLLWFAQANYHLIRVRIGPVWLGRIQTAMALVVAAILVWRLRGTLGLGGPGVNDFVCF</sequence>
<name>A0A1I7PI40_9BACT</name>
<dbReference type="InterPro" id="IPR039447">
    <property type="entry name" value="UreH-like_TM_dom"/>
</dbReference>
<dbReference type="Pfam" id="PF13386">
    <property type="entry name" value="DsbD_2"/>
    <property type="match status" value="1"/>
</dbReference>
<keyword evidence="1" id="KW-0472">Membrane</keyword>
<feature type="transmembrane region" description="Helical" evidence="1">
    <location>
        <begin position="132"/>
        <end position="155"/>
    </location>
</feature>
<dbReference type="RefSeq" id="WP_069960666.1">
    <property type="nucleotide sequence ID" value="NZ_CP016094.1"/>
</dbReference>
<dbReference type="EMBL" id="CP016094">
    <property type="protein sequence ID" value="AOS43296.1"/>
    <property type="molecule type" value="Genomic_DNA"/>
</dbReference>
<evidence type="ECO:0000313" key="4">
    <source>
        <dbReference type="Proteomes" id="UP000095228"/>
    </source>
</evidence>
<feature type="transmembrane region" description="Helical" evidence="1">
    <location>
        <begin position="167"/>
        <end position="185"/>
    </location>
</feature>
<dbReference type="KEGG" id="obg:Verru16b_00339"/>
<evidence type="ECO:0000259" key="2">
    <source>
        <dbReference type="Pfam" id="PF13386"/>
    </source>
</evidence>
<dbReference type="PATRIC" id="fig|1838286.3.peg.343"/>
<feature type="transmembrane region" description="Helical" evidence="1">
    <location>
        <begin position="58"/>
        <end position="80"/>
    </location>
</feature>
<keyword evidence="4" id="KW-1185">Reference proteome</keyword>
<feature type="transmembrane region" description="Helical" evidence="1">
    <location>
        <begin position="14"/>
        <end position="37"/>
    </location>
</feature>
<reference evidence="3 4" key="1">
    <citation type="submission" date="2016-06" db="EMBL/GenBank/DDBJ databases">
        <title>Three novel species with peptidoglycan cell walls form the new genus Lacunisphaera gen. nov. in the family Opitutaceae of the verrucomicrobial subdivision 4.</title>
        <authorList>
            <person name="Rast P."/>
            <person name="Gloeckner I."/>
            <person name="Jogler M."/>
            <person name="Boedeker C."/>
            <person name="Jeske O."/>
            <person name="Wiegand S."/>
            <person name="Reinhardt R."/>
            <person name="Schumann P."/>
            <person name="Rohde M."/>
            <person name="Spring S."/>
            <person name="Gloeckner F.O."/>
            <person name="Jogler C."/>
        </authorList>
    </citation>
    <scope>NUCLEOTIDE SEQUENCE [LARGE SCALE GENOMIC DNA]</scope>
    <source>
        <strain evidence="3 4">IG16b</strain>
    </source>
</reference>
<evidence type="ECO:0000313" key="3">
    <source>
        <dbReference type="EMBL" id="AOS43296.1"/>
    </source>
</evidence>
<accession>A0A1I7PI40</accession>
<dbReference type="Proteomes" id="UP000095228">
    <property type="component" value="Chromosome"/>
</dbReference>
<dbReference type="PANTHER" id="PTHR42208:SF1">
    <property type="entry name" value="HEAVY METAL TRANSPORTER"/>
    <property type="match status" value="1"/>
</dbReference>
<keyword evidence="1" id="KW-0812">Transmembrane</keyword>
<dbReference type="OrthoDB" id="9800141at2"/>
<dbReference type="AlphaFoldDB" id="A0A1I7PI40"/>
<organism evidence="3 4">
    <name type="scientific">Lacunisphaera limnophila</name>
    <dbReference type="NCBI Taxonomy" id="1838286"/>
    <lineage>
        <taxon>Bacteria</taxon>
        <taxon>Pseudomonadati</taxon>
        <taxon>Verrucomicrobiota</taxon>
        <taxon>Opitutia</taxon>
        <taxon>Opitutales</taxon>
        <taxon>Opitutaceae</taxon>
        <taxon>Lacunisphaera</taxon>
    </lineage>
</organism>
<dbReference type="STRING" id="1838286.Verru16b_00339"/>